<sequence length="61" mass="6997">MNTPTFQEKIMTSLNLKKDKYPLSETQLSQHDSKKTKTPNNPTSGLIYFNHGYISPQVLKN</sequence>
<evidence type="ECO:0000256" key="1">
    <source>
        <dbReference type="SAM" id="MobiDB-lite"/>
    </source>
</evidence>
<gene>
    <name evidence="2" type="ORF">NCTC12965_06013</name>
</gene>
<name>A0A4U9W101_SERFO</name>
<feature type="region of interest" description="Disordered" evidence="1">
    <location>
        <begin position="17"/>
        <end position="47"/>
    </location>
</feature>
<protein>
    <submittedName>
        <fullName evidence="2">Uncharacterized protein</fullName>
    </submittedName>
</protein>
<proteinExistence type="predicted"/>
<dbReference type="AlphaFoldDB" id="A0A4U9W101"/>
<organism evidence="2">
    <name type="scientific">Serratia fonticola</name>
    <dbReference type="NCBI Taxonomy" id="47917"/>
    <lineage>
        <taxon>Bacteria</taxon>
        <taxon>Pseudomonadati</taxon>
        <taxon>Pseudomonadota</taxon>
        <taxon>Gammaproteobacteria</taxon>
        <taxon>Enterobacterales</taxon>
        <taxon>Yersiniaceae</taxon>
        <taxon>Serratia</taxon>
    </lineage>
</organism>
<dbReference type="EMBL" id="CABEEZ010000122">
    <property type="protein sequence ID" value="VTR50614.1"/>
    <property type="molecule type" value="Genomic_DNA"/>
</dbReference>
<accession>A0A4U9W101</accession>
<reference evidence="2" key="1">
    <citation type="submission" date="2019-05" db="EMBL/GenBank/DDBJ databases">
        <authorList>
            <consortium name="Pathogen Informatics"/>
        </authorList>
    </citation>
    <scope>NUCLEOTIDE SEQUENCE [LARGE SCALE GENOMIC DNA]</scope>
    <source>
        <strain evidence="2">NCTC12965</strain>
    </source>
</reference>
<evidence type="ECO:0000313" key="2">
    <source>
        <dbReference type="EMBL" id="VTR50614.1"/>
    </source>
</evidence>